<organism evidence="1 2">
    <name type="scientific">Kribbella speibonae</name>
    <dbReference type="NCBI Taxonomy" id="1572660"/>
    <lineage>
        <taxon>Bacteria</taxon>
        <taxon>Bacillati</taxon>
        <taxon>Actinomycetota</taxon>
        <taxon>Actinomycetes</taxon>
        <taxon>Propionibacteriales</taxon>
        <taxon>Kribbellaceae</taxon>
        <taxon>Kribbella</taxon>
    </lineage>
</organism>
<reference evidence="1 2" key="1">
    <citation type="submission" date="2019-02" db="EMBL/GenBank/DDBJ databases">
        <title>Kribbella capetownensis sp. nov. and Kribbella speibonae sp. nov., isolated from soil.</title>
        <authorList>
            <person name="Curtis S.M."/>
            <person name="Norton I."/>
            <person name="Everest G.J."/>
            <person name="Meyers P.R."/>
        </authorList>
    </citation>
    <scope>NUCLEOTIDE SEQUENCE [LARGE SCALE GENOMIC DNA]</scope>
    <source>
        <strain evidence="1 2">SK5</strain>
    </source>
</reference>
<dbReference type="EMBL" id="SJJY01000007">
    <property type="protein sequence ID" value="TCC20026.1"/>
    <property type="molecule type" value="Genomic_DNA"/>
</dbReference>
<evidence type="ECO:0000313" key="1">
    <source>
        <dbReference type="EMBL" id="TCC20026.1"/>
    </source>
</evidence>
<name>A0ABY2A0V6_9ACTN</name>
<comment type="caution">
    <text evidence="1">The sequence shown here is derived from an EMBL/GenBank/DDBJ whole genome shotgun (WGS) entry which is preliminary data.</text>
</comment>
<accession>A0ABY2A0V6</accession>
<sequence>MLGTLVGGAIALVGSVIGIVISQVLQRRGSRDAQILEAKVRIFGECTEALYEYARANFGRARARIQGQPETIREELRQEVYRCEARARSAIGQAGYLSGSDGLDDDFESVHSAVHAFSQAKDQDELERRHELIQKKLKGVLRKVRAELQR</sequence>
<keyword evidence="2" id="KW-1185">Reference proteome</keyword>
<dbReference type="RefSeq" id="WP_131465368.1">
    <property type="nucleotide sequence ID" value="NZ_SJJY01000007.1"/>
</dbReference>
<proteinExistence type="predicted"/>
<protein>
    <submittedName>
        <fullName evidence="1">Uncharacterized protein</fullName>
    </submittedName>
</protein>
<evidence type="ECO:0000313" key="2">
    <source>
        <dbReference type="Proteomes" id="UP000292385"/>
    </source>
</evidence>
<dbReference type="Proteomes" id="UP000292385">
    <property type="component" value="Unassembled WGS sequence"/>
</dbReference>
<gene>
    <name evidence="1" type="ORF">E0H58_28205</name>
</gene>